<gene>
    <name evidence="3" type="primary">cyaA_1</name>
    <name evidence="3" type="ORF">Verru16b_01158</name>
</gene>
<sequence>MSDPAHTDASLRWRWLLPVAVLVAAFHLSPFGPALDRAFFDGAARHPLRPPPLPDNSALVLVDEATMAAMSDLGVRWPFPRLIFAQLIATLQLAGAEKVVVDFTFFEESDAMQDQVLAGVAAAAPSVVLARTADRPPIFWPEEFVAAQPDLFRIPRTGLVEFPADPDGVARRYLPPGSLAAAALDRPALPPGGLVRWHGGLAEISARGVRVLSAAPFIAAGRPLLERLLAAAPDLDATGLAAALRAEPHMTGALAASVRGKVVFVGANASGTFDVKPLPIGRVEPGVLLHWTAWTNLATGGFITALGWPAILGAALLAGSVVLVAGRKLHSLVAPASAAALVAATLLGGSYAALAAGWFLPPATPLAAIGLVLLGVVAENFWREQRRKRAIQAMFGAYVDPGVVAELVRNPASLQLAGERREATVFFSDLAGFTDLSEKLPPEQMVTVVNAYLDETSECLHRHGAYVDKYIGDAVMAVLGAPQTLPDHPLAACRAALEARQALVGINARYAAKVGVHLEVRIGLNTGEMIVGNLGSSRKKQYTVMGDTVNLASRLEGANKAFGTGILLGEETARRVQATMETRPLARLRVKGKLQAVEVHTLHGARGTLPPDEQEFVVAYRTGYAALVDRNFAAAVAALARALALRPDDLSTARWHDTATTFLTSPPPPDWEPVISLDSK</sequence>
<dbReference type="Pfam" id="PF00211">
    <property type="entry name" value="Guanylate_cyc"/>
    <property type="match status" value="1"/>
</dbReference>
<dbReference type="Gene3D" id="3.30.70.1230">
    <property type="entry name" value="Nucleotide cyclase"/>
    <property type="match status" value="1"/>
</dbReference>
<dbReference type="PATRIC" id="fig|1838286.3.peg.1166"/>
<organism evidence="3 4">
    <name type="scientific">Lacunisphaera limnophila</name>
    <dbReference type="NCBI Taxonomy" id="1838286"/>
    <lineage>
        <taxon>Bacteria</taxon>
        <taxon>Pseudomonadati</taxon>
        <taxon>Verrucomicrobiota</taxon>
        <taxon>Opitutia</taxon>
        <taxon>Opitutales</taxon>
        <taxon>Opitutaceae</taxon>
        <taxon>Lacunisphaera</taxon>
    </lineage>
</organism>
<keyword evidence="1" id="KW-0472">Membrane</keyword>
<dbReference type="GO" id="GO:0004016">
    <property type="term" value="F:adenylate cyclase activity"/>
    <property type="evidence" value="ECO:0007669"/>
    <property type="project" value="UniProtKB-EC"/>
</dbReference>
<evidence type="ECO:0000313" key="4">
    <source>
        <dbReference type="Proteomes" id="UP000095228"/>
    </source>
</evidence>
<dbReference type="InterPro" id="IPR007890">
    <property type="entry name" value="CHASE2"/>
</dbReference>
<protein>
    <submittedName>
        <fullName evidence="3">Adenylate cyclase 1</fullName>
        <ecNumber evidence="3">4.6.1.1</ecNumber>
    </submittedName>
</protein>
<evidence type="ECO:0000313" key="3">
    <source>
        <dbReference type="EMBL" id="AOS44097.1"/>
    </source>
</evidence>
<proteinExistence type="predicted"/>
<dbReference type="KEGG" id="obg:Verru16b_01158"/>
<feature type="transmembrane region" description="Helical" evidence="1">
    <location>
        <begin position="338"/>
        <end position="360"/>
    </location>
</feature>
<dbReference type="GO" id="GO:0035556">
    <property type="term" value="P:intracellular signal transduction"/>
    <property type="evidence" value="ECO:0007669"/>
    <property type="project" value="InterPro"/>
</dbReference>
<reference evidence="3 4" key="1">
    <citation type="submission" date="2016-06" db="EMBL/GenBank/DDBJ databases">
        <title>Three novel species with peptidoglycan cell walls form the new genus Lacunisphaera gen. nov. in the family Opitutaceae of the verrucomicrobial subdivision 4.</title>
        <authorList>
            <person name="Rast P."/>
            <person name="Gloeckner I."/>
            <person name="Jogler M."/>
            <person name="Boedeker C."/>
            <person name="Jeske O."/>
            <person name="Wiegand S."/>
            <person name="Reinhardt R."/>
            <person name="Schumann P."/>
            <person name="Rohde M."/>
            <person name="Spring S."/>
            <person name="Gloeckner F.O."/>
            <person name="Jogler C."/>
        </authorList>
    </citation>
    <scope>NUCLEOTIDE SEQUENCE [LARGE SCALE GENOMIC DNA]</scope>
    <source>
        <strain evidence="3 4">IG16b</strain>
    </source>
</reference>
<evidence type="ECO:0000256" key="1">
    <source>
        <dbReference type="SAM" id="Phobius"/>
    </source>
</evidence>
<dbReference type="STRING" id="1838286.Verru16b_01158"/>
<dbReference type="OrthoDB" id="9806704at2"/>
<evidence type="ECO:0000259" key="2">
    <source>
        <dbReference type="PROSITE" id="PS50125"/>
    </source>
</evidence>
<dbReference type="InterPro" id="IPR001054">
    <property type="entry name" value="A/G_cyclase"/>
</dbReference>
<dbReference type="PANTHER" id="PTHR43081:SF1">
    <property type="entry name" value="ADENYLATE CYCLASE, TERMINAL-DIFFERENTIATION SPECIFIC"/>
    <property type="match status" value="1"/>
</dbReference>
<feature type="transmembrane region" description="Helical" evidence="1">
    <location>
        <begin position="306"/>
        <end position="326"/>
    </location>
</feature>
<dbReference type="SMART" id="SM01080">
    <property type="entry name" value="CHASE2"/>
    <property type="match status" value="1"/>
</dbReference>
<keyword evidence="1" id="KW-1133">Transmembrane helix</keyword>
<dbReference type="GO" id="GO:0009190">
    <property type="term" value="P:cyclic nucleotide biosynthetic process"/>
    <property type="evidence" value="ECO:0007669"/>
    <property type="project" value="InterPro"/>
</dbReference>
<feature type="domain" description="Guanylate cyclase" evidence="2">
    <location>
        <begin position="424"/>
        <end position="556"/>
    </location>
</feature>
<dbReference type="Pfam" id="PF05226">
    <property type="entry name" value="CHASE2"/>
    <property type="match status" value="1"/>
</dbReference>
<dbReference type="PANTHER" id="PTHR43081">
    <property type="entry name" value="ADENYLATE CYCLASE, TERMINAL-DIFFERENTIATION SPECIFIC-RELATED"/>
    <property type="match status" value="1"/>
</dbReference>
<dbReference type="InterPro" id="IPR050697">
    <property type="entry name" value="Adenylyl/Guanylyl_Cyclase_3/4"/>
</dbReference>
<dbReference type="CDD" id="cd07302">
    <property type="entry name" value="CHD"/>
    <property type="match status" value="1"/>
</dbReference>
<name>A0A1D8AT76_9BACT</name>
<dbReference type="PROSITE" id="PS50125">
    <property type="entry name" value="GUANYLATE_CYCLASE_2"/>
    <property type="match status" value="1"/>
</dbReference>
<keyword evidence="1" id="KW-0812">Transmembrane</keyword>
<dbReference type="Proteomes" id="UP000095228">
    <property type="component" value="Chromosome"/>
</dbReference>
<keyword evidence="4" id="KW-1185">Reference proteome</keyword>
<dbReference type="EC" id="4.6.1.1" evidence="3"/>
<dbReference type="SUPFAM" id="SSF55073">
    <property type="entry name" value="Nucleotide cyclase"/>
    <property type="match status" value="1"/>
</dbReference>
<feature type="transmembrane region" description="Helical" evidence="1">
    <location>
        <begin position="366"/>
        <end position="382"/>
    </location>
</feature>
<dbReference type="InterPro" id="IPR029787">
    <property type="entry name" value="Nucleotide_cyclase"/>
</dbReference>
<accession>A0A1D8AT76</accession>
<dbReference type="EMBL" id="CP016094">
    <property type="protein sequence ID" value="AOS44097.1"/>
    <property type="molecule type" value="Genomic_DNA"/>
</dbReference>
<dbReference type="AlphaFoldDB" id="A0A1D8AT76"/>
<dbReference type="RefSeq" id="WP_069961389.1">
    <property type="nucleotide sequence ID" value="NZ_CP016094.1"/>
</dbReference>
<dbReference type="SMART" id="SM00044">
    <property type="entry name" value="CYCc"/>
    <property type="match status" value="1"/>
</dbReference>
<keyword evidence="3" id="KW-0456">Lyase</keyword>